<sequence length="594" mass="66230">MLTRGRLSEDITDIVQNAFENAVIRVGGSYQAVLPPLEERVEEALAATPDRETLHWRPLPRTDDEELKNYLDVATTQHCYSEEQALALLTWHKFNFERASADLVNFSPIRFDWTHRERRVFFAAMDFYCKQFHKVKKLFPRRRTTELVLFYYLNKRNQQTLYELTLHGPQWAALHANGFLKSKYSLQCIEDQLTLKDLLGPNEQSPSDVVDLSDPIESAIARYIEDLSGFTQHLPNSASTSSSVIVQPEEVDDADEVGSNQTSNASSTTTKTTSVRRLRKRGRQRGGGSANQHGAGDVPSSAPLSNHQVRIDSLGTMVTHGGLPSHASVCTSTSKVQTRIEAELVTMSKAMARDPQHTSASSSSSEPDNAKKRSAKRLRKVDDSEDEENEKRQFPPKRYSRFSRKRGIVQSALNSKSLSLLPHSQIAITGPDQKPPQRASQRKRVSVNLITTIDNIPTFSSTAVEPNETHPRRQPTPSLEVPQDANPPVATEDGDCAGQMEAQDSQSAEDLQDMESVLVSDILKMRPPQLSPNPEWTEAELNLAVQSIAELGRDYYGVAERLVNKSAGMVANLFETHGRQLRLHEAVASLTPAV</sequence>
<evidence type="ECO:0000256" key="3">
    <source>
        <dbReference type="ARBA" id="ARBA00023242"/>
    </source>
</evidence>
<dbReference type="SMART" id="SM00717">
    <property type="entry name" value="SANT"/>
    <property type="match status" value="2"/>
</dbReference>
<dbReference type="GO" id="GO:0005667">
    <property type="term" value="C:transcription regulator complex"/>
    <property type="evidence" value="ECO:0007669"/>
    <property type="project" value="TreeGrafter"/>
</dbReference>
<proteinExistence type="predicted"/>
<keyword evidence="3" id="KW-0539">Nucleus</keyword>
<feature type="domain" description="ELM2" evidence="5">
    <location>
        <begin position="22"/>
        <end position="107"/>
    </location>
</feature>
<dbReference type="PANTHER" id="PTHR16089:SF28">
    <property type="entry name" value="REST COREPRESSOR"/>
    <property type="match status" value="1"/>
</dbReference>
<evidence type="ECO:0000256" key="4">
    <source>
        <dbReference type="SAM" id="MobiDB-lite"/>
    </source>
</evidence>
<dbReference type="SMART" id="SM01189">
    <property type="entry name" value="ELM2"/>
    <property type="match status" value="1"/>
</dbReference>
<evidence type="ECO:0000256" key="2">
    <source>
        <dbReference type="ARBA" id="ARBA00023163"/>
    </source>
</evidence>
<dbReference type="InterPro" id="IPR051066">
    <property type="entry name" value="Trans_reg/Corepressor"/>
</dbReference>
<feature type="region of interest" description="Disordered" evidence="4">
    <location>
        <begin position="350"/>
        <end position="405"/>
    </location>
</feature>
<reference evidence="6" key="1">
    <citation type="submission" date="2019-11" db="UniProtKB">
        <authorList>
            <consortium name="WormBaseParasite"/>
        </authorList>
    </citation>
    <scope>IDENTIFICATION</scope>
</reference>
<dbReference type="GO" id="GO:0006357">
    <property type="term" value="P:regulation of transcription by RNA polymerase II"/>
    <property type="evidence" value="ECO:0007669"/>
    <property type="project" value="TreeGrafter"/>
</dbReference>
<feature type="region of interest" description="Disordered" evidence="4">
    <location>
        <begin position="458"/>
        <end position="495"/>
    </location>
</feature>
<dbReference type="InterPro" id="IPR000949">
    <property type="entry name" value="ELM2_dom"/>
</dbReference>
<dbReference type="PROSITE" id="PS51156">
    <property type="entry name" value="ELM2"/>
    <property type="match status" value="1"/>
</dbReference>
<dbReference type="WBParaSite" id="MCU_004899-RC">
    <property type="protein sequence ID" value="MCU_004899-RC"/>
    <property type="gene ID" value="MCU_004899"/>
</dbReference>
<dbReference type="GO" id="GO:0000118">
    <property type="term" value="C:histone deacetylase complex"/>
    <property type="evidence" value="ECO:0007669"/>
    <property type="project" value="TreeGrafter"/>
</dbReference>
<accession>A0A5K3F2E2</accession>
<dbReference type="InterPro" id="IPR001005">
    <property type="entry name" value="SANT/Myb"/>
</dbReference>
<keyword evidence="1" id="KW-0805">Transcription regulation</keyword>
<organism evidence="6">
    <name type="scientific">Mesocestoides corti</name>
    <name type="common">Flatworm</name>
    <dbReference type="NCBI Taxonomy" id="53468"/>
    <lineage>
        <taxon>Eukaryota</taxon>
        <taxon>Metazoa</taxon>
        <taxon>Spiralia</taxon>
        <taxon>Lophotrochozoa</taxon>
        <taxon>Platyhelminthes</taxon>
        <taxon>Cestoda</taxon>
        <taxon>Eucestoda</taxon>
        <taxon>Cyclophyllidea</taxon>
        <taxon>Mesocestoididae</taxon>
        <taxon>Mesocestoides</taxon>
    </lineage>
</organism>
<dbReference type="Gene3D" id="1.20.58.1880">
    <property type="match status" value="1"/>
</dbReference>
<feature type="compositionally biased region" description="Low complexity" evidence="4">
    <location>
        <begin position="259"/>
        <end position="273"/>
    </location>
</feature>
<evidence type="ECO:0000256" key="1">
    <source>
        <dbReference type="ARBA" id="ARBA00023015"/>
    </source>
</evidence>
<dbReference type="SUPFAM" id="SSF46689">
    <property type="entry name" value="Homeodomain-like"/>
    <property type="match status" value="1"/>
</dbReference>
<protein>
    <submittedName>
        <fullName evidence="6">ELM2 domain-containing protein</fullName>
    </submittedName>
</protein>
<dbReference type="Gene3D" id="1.10.10.60">
    <property type="entry name" value="Homeodomain-like"/>
    <property type="match status" value="1"/>
</dbReference>
<keyword evidence="2" id="KW-0804">Transcription</keyword>
<name>A0A5K3F2E2_MESCO</name>
<dbReference type="Pfam" id="PF01448">
    <property type="entry name" value="ELM2"/>
    <property type="match status" value="1"/>
</dbReference>
<dbReference type="PANTHER" id="PTHR16089">
    <property type="entry name" value="REST COREPRESSOR COREST PROTEIN-RELATED"/>
    <property type="match status" value="1"/>
</dbReference>
<dbReference type="AlphaFoldDB" id="A0A5K3F2E2"/>
<evidence type="ECO:0000313" key="6">
    <source>
        <dbReference type="WBParaSite" id="MCU_004899-RC"/>
    </source>
</evidence>
<dbReference type="GO" id="GO:0003714">
    <property type="term" value="F:transcription corepressor activity"/>
    <property type="evidence" value="ECO:0007669"/>
    <property type="project" value="TreeGrafter"/>
</dbReference>
<feature type="region of interest" description="Disordered" evidence="4">
    <location>
        <begin position="251"/>
        <end position="305"/>
    </location>
</feature>
<dbReference type="InterPro" id="IPR009057">
    <property type="entry name" value="Homeodomain-like_sf"/>
</dbReference>
<feature type="compositionally biased region" description="Basic residues" evidence="4">
    <location>
        <begin position="274"/>
        <end position="284"/>
    </location>
</feature>
<evidence type="ECO:0000259" key="5">
    <source>
        <dbReference type="PROSITE" id="PS51156"/>
    </source>
</evidence>
<dbReference type="Gene3D" id="4.10.1240.50">
    <property type="match status" value="1"/>
</dbReference>
<feature type="compositionally biased region" description="Basic residues" evidence="4">
    <location>
        <begin position="394"/>
        <end position="405"/>
    </location>
</feature>